<comment type="caution">
    <text evidence="2">The sequence shown here is derived from an EMBL/GenBank/DDBJ whole genome shotgun (WGS) entry which is preliminary data.</text>
</comment>
<protein>
    <submittedName>
        <fullName evidence="2">Uncharacterized protein</fullName>
    </submittedName>
</protein>
<dbReference type="Proteomes" id="UP000299102">
    <property type="component" value="Unassembled WGS sequence"/>
</dbReference>
<feature type="region of interest" description="Disordered" evidence="1">
    <location>
        <begin position="136"/>
        <end position="159"/>
    </location>
</feature>
<name>A0A4C1TZH0_EUMVA</name>
<evidence type="ECO:0000313" key="3">
    <source>
        <dbReference type="Proteomes" id="UP000299102"/>
    </source>
</evidence>
<organism evidence="2 3">
    <name type="scientific">Eumeta variegata</name>
    <name type="common">Bagworm moth</name>
    <name type="synonym">Eumeta japonica</name>
    <dbReference type="NCBI Taxonomy" id="151549"/>
    <lineage>
        <taxon>Eukaryota</taxon>
        <taxon>Metazoa</taxon>
        <taxon>Ecdysozoa</taxon>
        <taxon>Arthropoda</taxon>
        <taxon>Hexapoda</taxon>
        <taxon>Insecta</taxon>
        <taxon>Pterygota</taxon>
        <taxon>Neoptera</taxon>
        <taxon>Endopterygota</taxon>
        <taxon>Lepidoptera</taxon>
        <taxon>Glossata</taxon>
        <taxon>Ditrysia</taxon>
        <taxon>Tineoidea</taxon>
        <taxon>Psychidae</taxon>
        <taxon>Oiketicinae</taxon>
        <taxon>Eumeta</taxon>
    </lineage>
</organism>
<evidence type="ECO:0000256" key="1">
    <source>
        <dbReference type="SAM" id="MobiDB-lite"/>
    </source>
</evidence>
<evidence type="ECO:0000313" key="2">
    <source>
        <dbReference type="EMBL" id="GBP19449.1"/>
    </source>
</evidence>
<dbReference type="EMBL" id="BGZK01000108">
    <property type="protein sequence ID" value="GBP19449.1"/>
    <property type="molecule type" value="Genomic_DNA"/>
</dbReference>
<gene>
    <name evidence="2" type="ORF">EVAR_15797_1</name>
</gene>
<keyword evidence="3" id="KW-1185">Reference proteome</keyword>
<dbReference type="AlphaFoldDB" id="A0A4C1TZH0"/>
<accession>A0A4C1TZH0</accession>
<proteinExistence type="predicted"/>
<reference evidence="2 3" key="1">
    <citation type="journal article" date="2019" name="Commun. Biol.">
        <title>The bagworm genome reveals a unique fibroin gene that provides high tensile strength.</title>
        <authorList>
            <person name="Kono N."/>
            <person name="Nakamura H."/>
            <person name="Ohtoshi R."/>
            <person name="Tomita M."/>
            <person name="Numata K."/>
            <person name="Arakawa K."/>
        </authorList>
    </citation>
    <scope>NUCLEOTIDE SEQUENCE [LARGE SCALE GENOMIC DNA]</scope>
</reference>
<sequence length="159" mass="18029">MRHCDVLSVRHRLPTDPKLRRVCFSARVRARCRLVIITLATRIRPHKFLSVSKSLPVILWPLADDQLTANGERIDDLRRYSDSNWRIRKFGRVSRVFPVKSSRFTLTFTKNGDGSVEGCLTLNLKAEVRALVVTAGSNDNDDDRSSPCPGPTTPWLTVK</sequence>